<accession>X1H4G0</accession>
<proteinExistence type="inferred from homology"/>
<gene>
    <name evidence="18" type="ORF">S03H2_11157</name>
</gene>
<dbReference type="FunFam" id="1.10.1520.10:FF:000001">
    <property type="entry name" value="Ribonuclease 3"/>
    <property type="match status" value="1"/>
</dbReference>
<keyword evidence="8" id="KW-0507">mRNA processing</keyword>
<dbReference type="SMART" id="SM00535">
    <property type="entry name" value="RIBOc"/>
    <property type="match status" value="1"/>
</dbReference>
<keyword evidence="6" id="KW-0963">Cytoplasm</keyword>
<comment type="subunit">
    <text evidence="4">Homodimer.</text>
</comment>
<keyword evidence="13" id="KW-0378">Hydrolase</keyword>
<dbReference type="PROSITE" id="PS50137">
    <property type="entry name" value="DS_RBD"/>
    <property type="match status" value="1"/>
</dbReference>
<dbReference type="PROSITE" id="PS00517">
    <property type="entry name" value="RNASE_3_1"/>
    <property type="match status" value="1"/>
</dbReference>
<comment type="subcellular location">
    <subcellularLocation>
        <location evidence="2">Cytoplasm</location>
    </subcellularLocation>
</comment>
<comment type="catalytic activity">
    <reaction evidence="1">
        <text>Endonucleolytic cleavage to 5'-phosphomonoester.</text>
        <dbReference type="EC" id="3.1.26.3"/>
    </reaction>
</comment>
<comment type="similarity">
    <text evidence="3">Belongs to the ribonuclease III family.</text>
</comment>
<dbReference type="GO" id="GO:0004525">
    <property type="term" value="F:ribonuclease III activity"/>
    <property type="evidence" value="ECO:0007669"/>
    <property type="project" value="UniProtKB-EC"/>
</dbReference>
<dbReference type="Pfam" id="PF14622">
    <property type="entry name" value="Ribonucleas_3_3"/>
    <property type="match status" value="1"/>
</dbReference>
<dbReference type="InterPro" id="IPR014720">
    <property type="entry name" value="dsRBD_dom"/>
</dbReference>
<keyword evidence="7" id="KW-0698">rRNA processing</keyword>
<dbReference type="InterPro" id="IPR036389">
    <property type="entry name" value="RNase_III_sf"/>
</dbReference>
<evidence type="ECO:0000256" key="7">
    <source>
        <dbReference type="ARBA" id="ARBA00022552"/>
    </source>
</evidence>
<dbReference type="CDD" id="cd00593">
    <property type="entry name" value="RIBOc"/>
    <property type="match status" value="1"/>
</dbReference>
<dbReference type="GO" id="GO:0006397">
    <property type="term" value="P:mRNA processing"/>
    <property type="evidence" value="ECO:0007669"/>
    <property type="project" value="UniProtKB-KW"/>
</dbReference>
<evidence type="ECO:0000256" key="12">
    <source>
        <dbReference type="ARBA" id="ARBA00022759"/>
    </source>
</evidence>
<evidence type="ECO:0000256" key="14">
    <source>
        <dbReference type="ARBA" id="ARBA00022842"/>
    </source>
</evidence>
<dbReference type="PANTHER" id="PTHR11207:SF0">
    <property type="entry name" value="RIBONUCLEASE 3"/>
    <property type="match status" value="1"/>
</dbReference>
<dbReference type="AlphaFoldDB" id="X1H4G0"/>
<dbReference type="GO" id="GO:0003725">
    <property type="term" value="F:double-stranded RNA binding"/>
    <property type="evidence" value="ECO:0007669"/>
    <property type="project" value="TreeGrafter"/>
</dbReference>
<dbReference type="InterPro" id="IPR011907">
    <property type="entry name" value="RNase_III"/>
</dbReference>
<protein>
    <recommendedName>
        <fullName evidence="5">ribonuclease III</fullName>
        <ecNumber evidence="5">3.1.26.3</ecNumber>
    </recommendedName>
</protein>
<evidence type="ECO:0000256" key="15">
    <source>
        <dbReference type="ARBA" id="ARBA00022884"/>
    </source>
</evidence>
<name>X1H4G0_9ZZZZ</name>
<dbReference type="HAMAP" id="MF_00104">
    <property type="entry name" value="RNase_III"/>
    <property type="match status" value="1"/>
</dbReference>
<dbReference type="Gene3D" id="3.30.160.20">
    <property type="match status" value="1"/>
</dbReference>
<evidence type="ECO:0000256" key="4">
    <source>
        <dbReference type="ARBA" id="ARBA00011738"/>
    </source>
</evidence>
<keyword evidence="10" id="KW-0540">Nuclease</keyword>
<dbReference type="SMART" id="SM00358">
    <property type="entry name" value="DSRM"/>
    <property type="match status" value="1"/>
</dbReference>
<evidence type="ECO:0000259" key="17">
    <source>
        <dbReference type="PROSITE" id="PS50142"/>
    </source>
</evidence>
<evidence type="ECO:0000256" key="3">
    <source>
        <dbReference type="ARBA" id="ARBA00010183"/>
    </source>
</evidence>
<keyword evidence="15" id="KW-0694">RNA-binding</keyword>
<evidence type="ECO:0000256" key="1">
    <source>
        <dbReference type="ARBA" id="ARBA00000109"/>
    </source>
</evidence>
<dbReference type="FunFam" id="3.30.160.20:FF:000003">
    <property type="entry name" value="Ribonuclease 3"/>
    <property type="match status" value="1"/>
</dbReference>
<dbReference type="SUPFAM" id="SSF54768">
    <property type="entry name" value="dsRNA-binding domain-like"/>
    <property type="match status" value="1"/>
</dbReference>
<dbReference type="GO" id="GO:0008033">
    <property type="term" value="P:tRNA processing"/>
    <property type="evidence" value="ECO:0007669"/>
    <property type="project" value="UniProtKB-KW"/>
</dbReference>
<sequence>MNDKEGVLRKRVRDWLEGLSIEPVDLKIYIQALTHRSFARQINVQSRGNEQLEFLGDSVLSFSITSYLYKNYSHFAEGKLAKLRAILVNKKTLSRIARNIGIDQQVLLSENEESCDGREKDSILADATEALIGAIYIDSGIKFTVGWVLQRYEDRIENMINAPRISDYKTYLQEAIQADYLKLAKYKMIKSEGPDHDRVFHSVVILDGRTIGRGKGGSKKESEQSAAKNSLKLLYNMDL</sequence>
<organism evidence="18">
    <name type="scientific">marine sediment metagenome</name>
    <dbReference type="NCBI Taxonomy" id="412755"/>
    <lineage>
        <taxon>unclassified sequences</taxon>
        <taxon>metagenomes</taxon>
        <taxon>ecological metagenomes</taxon>
    </lineage>
</organism>
<dbReference type="CDD" id="cd10845">
    <property type="entry name" value="DSRM_RNAse_III_family"/>
    <property type="match status" value="1"/>
</dbReference>
<keyword evidence="14" id="KW-0460">Magnesium</keyword>
<dbReference type="GO" id="GO:0042802">
    <property type="term" value="F:identical protein binding"/>
    <property type="evidence" value="ECO:0007669"/>
    <property type="project" value="UniProtKB-ARBA"/>
</dbReference>
<comment type="caution">
    <text evidence="18">The sequence shown here is derived from an EMBL/GenBank/DDBJ whole genome shotgun (WGS) entry which is preliminary data.</text>
</comment>
<dbReference type="NCBIfam" id="TIGR02191">
    <property type="entry name" value="RNaseIII"/>
    <property type="match status" value="1"/>
</dbReference>
<dbReference type="SUPFAM" id="SSF69065">
    <property type="entry name" value="RNase III domain-like"/>
    <property type="match status" value="1"/>
</dbReference>
<evidence type="ECO:0000256" key="8">
    <source>
        <dbReference type="ARBA" id="ARBA00022664"/>
    </source>
</evidence>
<dbReference type="GO" id="GO:0046872">
    <property type="term" value="F:metal ion binding"/>
    <property type="evidence" value="ECO:0007669"/>
    <property type="project" value="UniProtKB-KW"/>
</dbReference>
<keyword evidence="11" id="KW-0479">Metal-binding</keyword>
<dbReference type="InterPro" id="IPR000999">
    <property type="entry name" value="RNase_III_dom"/>
</dbReference>
<dbReference type="GO" id="GO:0005737">
    <property type="term" value="C:cytoplasm"/>
    <property type="evidence" value="ECO:0007669"/>
    <property type="project" value="UniProtKB-SubCell"/>
</dbReference>
<dbReference type="GO" id="GO:0006364">
    <property type="term" value="P:rRNA processing"/>
    <property type="evidence" value="ECO:0007669"/>
    <property type="project" value="UniProtKB-KW"/>
</dbReference>
<dbReference type="EMBL" id="BARU01005701">
    <property type="protein sequence ID" value="GAH40178.1"/>
    <property type="molecule type" value="Genomic_DNA"/>
</dbReference>
<evidence type="ECO:0000256" key="9">
    <source>
        <dbReference type="ARBA" id="ARBA00022694"/>
    </source>
</evidence>
<evidence type="ECO:0000256" key="13">
    <source>
        <dbReference type="ARBA" id="ARBA00022801"/>
    </source>
</evidence>
<feature type="domain" description="DRBM" evidence="16">
    <location>
        <begin position="167"/>
        <end position="236"/>
    </location>
</feature>
<dbReference type="GO" id="GO:0010468">
    <property type="term" value="P:regulation of gene expression"/>
    <property type="evidence" value="ECO:0007669"/>
    <property type="project" value="TreeGrafter"/>
</dbReference>
<evidence type="ECO:0000256" key="6">
    <source>
        <dbReference type="ARBA" id="ARBA00022490"/>
    </source>
</evidence>
<keyword evidence="9" id="KW-0819">tRNA processing</keyword>
<evidence type="ECO:0000256" key="11">
    <source>
        <dbReference type="ARBA" id="ARBA00022723"/>
    </source>
</evidence>
<evidence type="ECO:0000259" key="16">
    <source>
        <dbReference type="PROSITE" id="PS50137"/>
    </source>
</evidence>
<reference evidence="18" key="1">
    <citation type="journal article" date="2014" name="Front. Microbiol.">
        <title>High frequency of phylogenetically diverse reductive dehalogenase-homologous genes in deep subseafloor sedimentary metagenomes.</title>
        <authorList>
            <person name="Kawai M."/>
            <person name="Futagami T."/>
            <person name="Toyoda A."/>
            <person name="Takaki Y."/>
            <person name="Nishi S."/>
            <person name="Hori S."/>
            <person name="Arai W."/>
            <person name="Tsubouchi T."/>
            <person name="Morono Y."/>
            <person name="Uchiyama I."/>
            <person name="Ito T."/>
            <person name="Fujiyama A."/>
            <person name="Inagaki F."/>
            <person name="Takami H."/>
        </authorList>
    </citation>
    <scope>NUCLEOTIDE SEQUENCE</scope>
    <source>
        <strain evidence="18">Expedition CK06-06</strain>
    </source>
</reference>
<keyword evidence="12" id="KW-0255">Endonuclease</keyword>
<dbReference type="Gene3D" id="1.10.1520.10">
    <property type="entry name" value="Ribonuclease III domain"/>
    <property type="match status" value="1"/>
</dbReference>
<feature type="domain" description="RNase III" evidence="17">
    <location>
        <begin position="12"/>
        <end position="140"/>
    </location>
</feature>
<evidence type="ECO:0000313" key="18">
    <source>
        <dbReference type="EMBL" id="GAH40178.1"/>
    </source>
</evidence>
<evidence type="ECO:0000256" key="10">
    <source>
        <dbReference type="ARBA" id="ARBA00022722"/>
    </source>
</evidence>
<dbReference type="PANTHER" id="PTHR11207">
    <property type="entry name" value="RIBONUCLEASE III"/>
    <property type="match status" value="1"/>
</dbReference>
<evidence type="ECO:0000256" key="5">
    <source>
        <dbReference type="ARBA" id="ARBA00012177"/>
    </source>
</evidence>
<dbReference type="EC" id="3.1.26.3" evidence="5"/>
<dbReference type="PROSITE" id="PS50142">
    <property type="entry name" value="RNASE_3_2"/>
    <property type="match status" value="1"/>
</dbReference>
<dbReference type="Pfam" id="PF00035">
    <property type="entry name" value="dsrm"/>
    <property type="match status" value="1"/>
</dbReference>
<evidence type="ECO:0000256" key="2">
    <source>
        <dbReference type="ARBA" id="ARBA00004496"/>
    </source>
</evidence>